<evidence type="ECO:0000256" key="4">
    <source>
        <dbReference type="ARBA" id="ARBA00022989"/>
    </source>
</evidence>
<keyword evidence="6 10" id="KW-0472">Membrane</keyword>
<dbReference type="InterPro" id="IPR000276">
    <property type="entry name" value="GPCR_Rhodpsn"/>
</dbReference>
<reference evidence="13" key="1">
    <citation type="submission" date="2025-08" db="UniProtKB">
        <authorList>
            <consortium name="RefSeq"/>
        </authorList>
    </citation>
    <scope>IDENTIFICATION</scope>
</reference>
<organism evidence="12 13">
    <name type="scientific">Hydra vulgaris</name>
    <name type="common">Hydra</name>
    <name type="synonym">Hydra attenuata</name>
    <dbReference type="NCBI Taxonomy" id="6087"/>
    <lineage>
        <taxon>Eukaryota</taxon>
        <taxon>Metazoa</taxon>
        <taxon>Cnidaria</taxon>
        <taxon>Hydrozoa</taxon>
        <taxon>Hydroidolina</taxon>
        <taxon>Anthoathecata</taxon>
        <taxon>Aplanulata</taxon>
        <taxon>Hydridae</taxon>
        <taxon>Hydra</taxon>
    </lineage>
</organism>
<dbReference type="Gene3D" id="1.20.1070.10">
    <property type="entry name" value="Rhodopsin 7-helix transmembrane proteins"/>
    <property type="match status" value="1"/>
</dbReference>
<feature type="transmembrane region" description="Helical" evidence="10">
    <location>
        <begin position="209"/>
        <end position="232"/>
    </location>
</feature>
<evidence type="ECO:0000256" key="3">
    <source>
        <dbReference type="ARBA" id="ARBA00022692"/>
    </source>
</evidence>
<sequence length="395" mass="45460">MSNMSNRYVVQETPKFDNFTNNSTIFFLETSTISLNTENCKMVISLKTIFYSLLMILILLASVIGNVVVVIAILISKGLRRKTTMNFVISLAFSDLLLSCFKIPIIILTIFKNMDFCQSLAACYLFIITDVVGNVASILNLLLIAIDRFIAVSFPFRYSDCITLKRTKILSTGIWLFAFFWSAAGLFKWDNVKKQATTIDRGVCKNTNVVYYAVSFYGIYISALIIMTFIYLKILHVAKCHIDAIDAVTPAQHKPHSASIKEQLLKDKRKKRLSRELKLTKSFGIAYLAFLACWLPSCIINIIIKIDQDYFQNLKRSHPTLFDFLYYFSIIILPSMNTMLNPIIYSFYNQHFLRAFKDVVNKFILKRNTIAERKSTKVTSVNVYNFNHIHHKKTF</sequence>
<dbReference type="PANTHER" id="PTHR24248">
    <property type="entry name" value="ADRENERGIC RECEPTOR-RELATED G-PROTEIN COUPLED RECEPTOR"/>
    <property type="match status" value="1"/>
</dbReference>
<dbReference type="Proteomes" id="UP001652625">
    <property type="component" value="Chromosome 06"/>
</dbReference>
<feature type="transmembrane region" description="Helical" evidence="10">
    <location>
        <begin position="167"/>
        <end position="189"/>
    </location>
</feature>
<comment type="similarity">
    <text evidence="9">Belongs to the G-protein coupled receptor 1 family.</text>
</comment>
<evidence type="ECO:0000256" key="2">
    <source>
        <dbReference type="ARBA" id="ARBA00022475"/>
    </source>
</evidence>
<keyword evidence="4 10" id="KW-1133">Transmembrane helix</keyword>
<keyword evidence="3 9" id="KW-0812">Transmembrane</keyword>
<accession>A0ABM4C1P9</accession>
<feature type="transmembrane region" description="Helical" evidence="10">
    <location>
        <begin position="87"/>
        <end position="111"/>
    </location>
</feature>
<proteinExistence type="inferred from homology"/>
<feature type="transmembrane region" description="Helical" evidence="10">
    <location>
        <begin position="49"/>
        <end position="75"/>
    </location>
</feature>
<keyword evidence="8 9" id="KW-0807">Transducer</keyword>
<protein>
    <submittedName>
        <fullName evidence="13">Tyramine receptor 1 isoform X2</fullName>
    </submittedName>
</protein>
<dbReference type="PROSITE" id="PS50262">
    <property type="entry name" value="G_PROTEIN_RECEP_F1_2"/>
    <property type="match status" value="1"/>
</dbReference>
<evidence type="ECO:0000256" key="1">
    <source>
        <dbReference type="ARBA" id="ARBA00004651"/>
    </source>
</evidence>
<dbReference type="GeneID" id="105844048"/>
<evidence type="ECO:0000256" key="6">
    <source>
        <dbReference type="ARBA" id="ARBA00023136"/>
    </source>
</evidence>
<evidence type="ECO:0000259" key="11">
    <source>
        <dbReference type="PROSITE" id="PS50262"/>
    </source>
</evidence>
<dbReference type="SUPFAM" id="SSF81321">
    <property type="entry name" value="Family A G protein-coupled receptor-like"/>
    <property type="match status" value="1"/>
</dbReference>
<evidence type="ECO:0000256" key="8">
    <source>
        <dbReference type="ARBA" id="ARBA00023224"/>
    </source>
</evidence>
<dbReference type="InterPro" id="IPR017452">
    <property type="entry name" value="GPCR_Rhodpsn_7TM"/>
</dbReference>
<evidence type="ECO:0000256" key="9">
    <source>
        <dbReference type="RuleBase" id="RU000688"/>
    </source>
</evidence>
<name>A0ABM4C1P9_HYDVU</name>
<evidence type="ECO:0000256" key="10">
    <source>
        <dbReference type="SAM" id="Phobius"/>
    </source>
</evidence>
<feature type="domain" description="G-protein coupled receptors family 1 profile" evidence="11">
    <location>
        <begin position="65"/>
        <end position="345"/>
    </location>
</feature>
<dbReference type="RefSeq" id="XP_065655444.1">
    <property type="nucleotide sequence ID" value="XM_065799372.1"/>
</dbReference>
<evidence type="ECO:0000256" key="7">
    <source>
        <dbReference type="ARBA" id="ARBA00023170"/>
    </source>
</evidence>
<dbReference type="PROSITE" id="PS00237">
    <property type="entry name" value="G_PROTEIN_RECEP_F1_1"/>
    <property type="match status" value="1"/>
</dbReference>
<evidence type="ECO:0000313" key="12">
    <source>
        <dbReference type="Proteomes" id="UP001652625"/>
    </source>
</evidence>
<evidence type="ECO:0000313" key="13">
    <source>
        <dbReference type="RefSeq" id="XP_065655444.1"/>
    </source>
</evidence>
<keyword evidence="7 9" id="KW-0675">Receptor</keyword>
<dbReference type="SMART" id="SM01381">
    <property type="entry name" value="7TM_GPCR_Srsx"/>
    <property type="match status" value="1"/>
</dbReference>
<dbReference type="Pfam" id="PF00001">
    <property type="entry name" value="7tm_1"/>
    <property type="match status" value="1"/>
</dbReference>
<evidence type="ECO:0000256" key="5">
    <source>
        <dbReference type="ARBA" id="ARBA00023040"/>
    </source>
</evidence>
<keyword evidence="12" id="KW-1185">Reference proteome</keyword>
<feature type="transmembrane region" description="Helical" evidence="10">
    <location>
        <begin position="324"/>
        <end position="348"/>
    </location>
</feature>
<dbReference type="PRINTS" id="PR00237">
    <property type="entry name" value="GPCRRHODOPSN"/>
</dbReference>
<comment type="subcellular location">
    <subcellularLocation>
        <location evidence="1">Cell membrane</location>
        <topology evidence="1">Multi-pass membrane protein</topology>
    </subcellularLocation>
</comment>
<keyword evidence="5 9" id="KW-0297">G-protein coupled receptor</keyword>
<gene>
    <name evidence="13" type="primary">LOC105844048</name>
</gene>
<feature type="transmembrane region" description="Helical" evidence="10">
    <location>
        <begin position="123"/>
        <end position="146"/>
    </location>
</feature>
<keyword evidence="2" id="KW-1003">Cell membrane</keyword>
<feature type="transmembrane region" description="Helical" evidence="10">
    <location>
        <begin position="279"/>
        <end position="304"/>
    </location>
</feature>